<keyword evidence="2" id="KW-1185">Reference proteome</keyword>
<protein>
    <submittedName>
        <fullName evidence="1">Uncharacterized protein</fullName>
    </submittedName>
</protein>
<dbReference type="EMBL" id="QBLH01000889">
    <property type="protein sequence ID" value="TGZ53884.1"/>
    <property type="molecule type" value="Genomic_DNA"/>
</dbReference>
<dbReference type="Proteomes" id="UP000310200">
    <property type="component" value="Unassembled WGS sequence"/>
</dbReference>
<feature type="non-terminal residue" evidence="1">
    <location>
        <position position="1"/>
    </location>
</feature>
<evidence type="ECO:0000313" key="2">
    <source>
        <dbReference type="Proteomes" id="UP000310200"/>
    </source>
</evidence>
<proteinExistence type="predicted"/>
<gene>
    <name evidence="1" type="ORF">DBV15_01825</name>
</gene>
<name>A0A4V3SBR4_9HYME</name>
<sequence>RLQERLTKKRRRLSSYFIRRVIVISARNFYEVAQPHENFWVSRKLTRRAVSRSGAENVEIDEEPRQGSVLGIWAVKKVGTPTVTQIFIFEIQELHCLLEN</sequence>
<accession>A0A4V3SBR4</accession>
<evidence type="ECO:0000313" key="1">
    <source>
        <dbReference type="EMBL" id="TGZ53884.1"/>
    </source>
</evidence>
<feature type="non-terminal residue" evidence="1">
    <location>
        <position position="100"/>
    </location>
</feature>
<organism evidence="1 2">
    <name type="scientific">Temnothorax longispinosus</name>
    <dbReference type="NCBI Taxonomy" id="300112"/>
    <lineage>
        <taxon>Eukaryota</taxon>
        <taxon>Metazoa</taxon>
        <taxon>Ecdysozoa</taxon>
        <taxon>Arthropoda</taxon>
        <taxon>Hexapoda</taxon>
        <taxon>Insecta</taxon>
        <taxon>Pterygota</taxon>
        <taxon>Neoptera</taxon>
        <taxon>Endopterygota</taxon>
        <taxon>Hymenoptera</taxon>
        <taxon>Apocrita</taxon>
        <taxon>Aculeata</taxon>
        <taxon>Formicoidea</taxon>
        <taxon>Formicidae</taxon>
        <taxon>Myrmicinae</taxon>
        <taxon>Temnothorax</taxon>
    </lineage>
</organism>
<reference evidence="1 2" key="1">
    <citation type="journal article" date="2019" name="Philos. Trans. R. Soc. Lond., B, Biol. Sci.">
        <title>Ant behaviour and brain gene expression of defending hosts depend on the ecological success of the intruding social parasite.</title>
        <authorList>
            <person name="Kaur R."/>
            <person name="Stoldt M."/>
            <person name="Jongepier E."/>
            <person name="Feldmeyer B."/>
            <person name="Menzel F."/>
            <person name="Bornberg-Bauer E."/>
            <person name="Foitzik S."/>
        </authorList>
    </citation>
    <scope>NUCLEOTIDE SEQUENCE [LARGE SCALE GENOMIC DNA]</scope>
    <source>
        <tissue evidence="1">Whole body</tissue>
    </source>
</reference>
<comment type="caution">
    <text evidence="1">The sequence shown here is derived from an EMBL/GenBank/DDBJ whole genome shotgun (WGS) entry which is preliminary data.</text>
</comment>
<dbReference type="AlphaFoldDB" id="A0A4V3SBR4"/>